<protein>
    <submittedName>
        <fullName evidence="1">Uncharacterized protein</fullName>
    </submittedName>
</protein>
<evidence type="ECO:0000313" key="2">
    <source>
        <dbReference type="Proteomes" id="UP000570493"/>
    </source>
</evidence>
<comment type="caution">
    <text evidence="1">The sequence shown here is derived from an EMBL/GenBank/DDBJ whole genome shotgun (WGS) entry which is preliminary data.</text>
</comment>
<dbReference type="EMBL" id="JABBMT010000001">
    <property type="protein sequence ID" value="NMM39490.1"/>
    <property type="molecule type" value="Genomic_DNA"/>
</dbReference>
<name>A0A7Y0DQ64_9GAMM</name>
<dbReference type="RefSeq" id="WP_169018084.1">
    <property type="nucleotide sequence ID" value="NZ_JABBMT010000001.1"/>
</dbReference>
<sequence length="111" mass="12872">MKIILILITIFLPLSSAFPGEYYYVHMSGSVNKKNATLISRVFYSNDDVYCSAFMDYATTYNEEFYYGSSISKCYVNEYKTRKKAVVAKRKTIQISKANNFKVIENNFEGY</sequence>
<proteinExistence type="predicted"/>
<keyword evidence="2" id="KW-1185">Reference proteome</keyword>
<reference evidence="1" key="1">
    <citation type="submission" date="2020-04" db="EMBL/GenBank/DDBJ databases">
        <title>Genome Sequencing for Pseudoaltermonas arctica.</title>
        <authorList>
            <person name="Elkins N.S."/>
        </authorList>
    </citation>
    <scope>NUCLEOTIDE SEQUENCE [LARGE SCALE GENOMIC DNA]</scope>
    <source>
        <strain evidence="1">NEC-BIFX-2020_0012</strain>
    </source>
</reference>
<organism evidence="1 2">
    <name type="scientific">Pseudoalteromonas arctica</name>
    <dbReference type="NCBI Taxonomy" id="394751"/>
    <lineage>
        <taxon>Bacteria</taxon>
        <taxon>Pseudomonadati</taxon>
        <taxon>Pseudomonadota</taxon>
        <taxon>Gammaproteobacteria</taxon>
        <taxon>Alteromonadales</taxon>
        <taxon>Pseudoalteromonadaceae</taxon>
        <taxon>Pseudoalteromonas</taxon>
    </lineage>
</organism>
<evidence type="ECO:0000313" key="1">
    <source>
        <dbReference type="EMBL" id="NMM39490.1"/>
    </source>
</evidence>
<accession>A0A7Y0DQ64</accession>
<dbReference type="Proteomes" id="UP000570493">
    <property type="component" value="Unassembled WGS sequence"/>
</dbReference>
<dbReference type="AlphaFoldDB" id="A0A7Y0DQ64"/>
<gene>
    <name evidence="1" type="ORF">HHO47_01165</name>
</gene>